<dbReference type="InterPro" id="IPR006652">
    <property type="entry name" value="Kelch_1"/>
</dbReference>
<dbReference type="Gene3D" id="2.120.10.80">
    <property type="entry name" value="Kelch-type beta propeller"/>
    <property type="match status" value="1"/>
</dbReference>
<dbReference type="SUPFAM" id="SSF117281">
    <property type="entry name" value="Kelch motif"/>
    <property type="match status" value="1"/>
</dbReference>
<dbReference type="InterPro" id="IPR015915">
    <property type="entry name" value="Kelch-typ_b-propeller"/>
</dbReference>
<dbReference type="SMART" id="SM00612">
    <property type="entry name" value="Kelch"/>
    <property type="match status" value="2"/>
</dbReference>
<reference evidence="3 4" key="1">
    <citation type="submission" date="2022-03" db="EMBL/GenBank/DDBJ databases">
        <authorList>
            <person name="Macdonald S."/>
            <person name="Ahmed S."/>
            <person name="Newling K."/>
        </authorList>
    </citation>
    <scope>NUCLEOTIDE SEQUENCE [LARGE SCALE GENOMIC DNA]</scope>
</reference>
<dbReference type="Pfam" id="PF01344">
    <property type="entry name" value="Kelch_1"/>
    <property type="match status" value="2"/>
</dbReference>
<evidence type="ECO:0000256" key="1">
    <source>
        <dbReference type="SAM" id="MobiDB-lite"/>
    </source>
</evidence>
<accession>A0ABC8JYY3</accession>
<dbReference type="PANTHER" id="PTHR47850:SF1">
    <property type="entry name" value="F-BOX_KELCH-REPEAT PROTEIN OR23"/>
    <property type="match status" value="1"/>
</dbReference>
<dbReference type="InterPro" id="IPR001810">
    <property type="entry name" value="F-box_dom"/>
</dbReference>
<dbReference type="PANTHER" id="PTHR47850">
    <property type="entry name" value="F-BOX/KELCH-REPEAT PROTEIN OR23"/>
    <property type="match status" value="1"/>
</dbReference>
<organism evidence="3 4">
    <name type="scientific">Eruca vesicaria subsp. sativa</name>
    <name type="common">Garden rocket</name>
    <name type="synonym">Eruca sativa</name>
    <dbReference type="NCBI Taxonomy" id="29727"/>
    <lineage>
        <taxon>Eukaryota</taxon>
        <taxon>Viridiplantae</taxon>
        <taxon>Streptophyta</taxon>
        <taxon>Embryophyta</taxon>
        <taxon>Tracheophyta</taxon>
        <taxon>Spermatophyta</taxon>
        <taxon>Magnoliopsida</taxon>
        <taxon>eudicotyledons</taxon>
        <taxon>Gunneridae</taxon>
        <taxon>Pentapetalae</taxon>
        <taxon>rosids</taxon>
        <taxon>malvids</taxon>
        <taxon>Brassicales</taxon>
        <taxon>Brassicaceae</taxon>
        <taxon>Brassiceae</taxon>
        <taxon>Eruca</taxon>
    </lineage>
</organism>
<protein>
    <recommendedName>
        <fullName evidence="2">F-box domain-containing protein</fullName>
    </recommendedName>
</protein>
<evidence type="ECO:0000259" key="2">
    <source>
        <dbReference type="Pfam" id="PF00646"/>
    </source>
</evidence>
<gene>
    <name evidence="3" type="ORF">ERUC_LOCUS14873</name>
</gene>
<keyword evidence="4" id="KW-1185">Reference proteome</keyword>
<feature type="domain" description="F-box" evidence="2">
    <location>
        <begin position="40"/>
        <end position="77"/>
    </location>
</feature>
<dbReference type="InterPro" id="IPR036047">
    <property type="entry name" value="F-box-like_dom_sf"/>
</dbReference>
<name>A0ABC8JYY3_ERUVS</name>
<comment type="caution">
    <text evidence="3">The sequence shown here is derived from an EMBL/GenBank/DDBJ whole genome shotgun (WGS) entry which is preliminary data.</text>
</comment>
<feature type="region of interest" description="Disordered" evidence="1">
    <location>
        <begin position="1"/>
        <end position="29"/>
    </location>
</feature>
<dbReference type="SUPFAM" id="SSF81383">
    <property type="entry name" value="F-box domain"/>
    <property type="match status" value="1"/>
</dbReference>
<dbReference type="Pfam" id="PF00646">
    <property type="entry name" value="F-box"/>
    <property type="match status" value="1"/>
</dbReference>
<feature type="compositionally biased region" description="Low complexity" evidence="1">
    <location>
        <begin position="12"/>
        <end position="23"/>
    </location>
</feature>
<dbReference type="EMBL" id="CAKOAT010140265">
    <property type="protein sequence ID" value="CAH8338386.1"/>
    <property type="molecule type" value="Genomic_DNA"/>
</dbReference>
<dbReference type="AlphaFoldDB" id="A0ABC8JYY3"/>
<proteinExistence type="predicted"/>
<evidence type="ECO:0000313" key="4">
    <source>
        <dbReference type="Proteomes" id="UP001642260"/>
    </source>
</evidence>
<sequence>MPLPIFTSRLQSSSSSSSSSSRSYLPRPKPRIDPTLTLIPGLSNDVARLILSFIPYPHIPRLKSTSKSWYAFLSSKTLISLRNNQNNNNNLSHLLCIFPQDPSISPPFLFDPITLSWRSLPLMPCNPHVYGLCNFVAVAVGSDLYVLGGSAFDTRSYPLDRPLPSASVFRYSFVKSEWERLAPMIYPRGSFACGVIGGERRIVVAGGGSRHSLFGAAGSRMSSVEEYDVERDEWRERDELPRFRAGCVGFVVEREFWVMGGYGGSRTVSGVLPVDEYCKDAAVMKLEGGEGWRLVGDMWGEGESAKKGKIVAVGSVFFMLDRDLVLRYEVGLNRWVMETSVPKKGPFDKPVGFVEVNGELHVMILLDGYNLGDTRYTRQRSNAGWLMIHVYDLKKKCWRSVVAKPPFNHQLDFRTTVMCTIRL</sequence>
<evidence type="ECO:0000313" key="3">
    <source>
        <dbReference type="EMBL" id="CAH8338386.1"/>
    </source>
</evidence>
<dbReference type="Proteomes" id="UP001642260">
    <property type="component" value="Unassembled WGS sequence"/>
</dbReference>